<evidence type="ECO:0000259" key="12">
    <source>
        <dbReference type="Pfam" id="PF04101"/>
    </source>
</evidence>
<dbReference type="Proteomes" id="UP000179106">
    <property type="component" value="Unassembled WGS sequence"/>
</dbReference>
<protein>
    <recommendedName>
        <fullName evidence="10">UDP-N-acetylglucosamine--N-acetylmuramyl-(pentapeptide) pyrophosphoryl-undecaprenol N-acetylglucosamine transferase</fullName>
        <ecNumber evidence="10">2.4.1.227</ecNumber>
    </recommendedName>
    <alternativeName>
        <fullName evidence="10">Undecaprenyl-PP-MurNAc-pentapeptide-UDPGlcNAc GlcNAc transferase</fullName>
    </alternativeName>
</protein>
<evidence type="ECO:0000256" key="9">
    <source>
        <dbReference type="ARBA" id="ARBA00023316"/>
    </source>
</evidence>
<feature type="domain" description="Glycosyl transferase family 28 C-terminal" evidence="12">
    <location>
        <begin position="205"/>
        <end position="375"/>
    </location>
</feature>
<feature type="binding site" evidence="10">
    <location>
        <begin position="20"/>
        <end position="22"/>
    </location>
    <ligand>
        <name>UDP-N-acetyl-alpha-D-glucosamine</name>
        <dbReference type="ChEBI" id="CHEBI:57705"/>
    </ligand>
</feature>
<comment type="similarity">
    <text evidence="10">Belongs to the glycosyltransferase 28 family. MurG subfamily.</text>
</comment>
<dbReference type="InterPro" id="IPR006009">
    <property type="entry name" value="GlcNAc_MurG"/>
</dbReference>
<keyword evidence="8 10" id="KW-0131">Cell cycle</keyword>
<evidence type="ECO:0000313" key="13">
    <source>
        <dbReference type="EMBL" id="OGZ54665.1"/>
    </source>
</evidence>
<evidence type="ECO:0000256" key="1">
    <source>
        <dbReference type="ARBA" id="ARBA00022475"/>
    </source>
</evidence>
<keyword evidence="7 10" id="KW-0472">Membrane</keyword>
<dbReference type="GO" id="GO:0005886">
    <property type="term" value="C:plasma membrane"/>
    <property type="evidence" value="ECO:0007669"/>
    <property type="project" value="UniProtKB-SubCell"/>
</dbReference>
<keyword evidence="3 10" id="KW-0328">Glycosyltransferase</keyword>
<evidence type="ECO:0000259" key="11">
    <source>
        <dbReference type="Pfam" id="PF03033"/>
    </source>
</evidence>
<keyword evidence="4 10" id="KW-0808">Transferase</keyword>
<keyword evidence="5 10" id="KW-0133">Cell shape</keyword>
<name>A0A1G2GWT1_9BACT</name>
<evidence type="ECO:0000256" key="5">
    <source>
        <dbReference type="ARBA" id="ARBA00022960"/>
    </source>
</evidence>
<dbReference type="PANTHER" id="PTHR21015">
    <property type="entry name" value="UDP-N-ACETYLGLUCOSAMINE--N-ACETYLMURAMYL-(PENTAPEPTIDE) PYROPHOSPHORYL-UNDECAPRENOL N-ACETYLGLUCOSAMINE TRANSFERASE 1"/>
    <property type="match status" value="1"/>
</dbReference>
<dbReference type="SUPFAM" id="SSF53756">
    <property type="entry name" value="UDP-Glycosyltransferase/glycogen phosphorylase"/>
    <property type="match status" value="1"/>
</dbReference>
<dbReference type="GO" id="GO:0005975">
    <property type="term" value="P:carbohydrate metabolic process"/>
    <property type="evidence" value="ECO:0007669"/>
    <property type="project" value="InterPro"/>
</dbReference>
<dbReference type="GO" id="GO:0008360">
    <property type="term" value="P:regulation of cell shape"/>
    <property type="evidence" value="ECO:0007669"/>
    <property type="project" value="UniProtKB-KW"/>
</dbReference>
<dbReference type="HAMAP" id="MF_00033">
    <property type="entry name" value="MurG"/>
    <property type="match status" value="1"/>
</dbReference>
<comment type="function">
    <text evidence="10">Cell wall formation. Catalyzes the transfer of a GlcNAc subunit on undecaprenyl-pyrophosphoryl-MurNAc-pentapeptide (lipid intermediate I) to form undecaprenyl-pyrophosphoryl-MurNAc-(pentapeptide)GlcNAc (lipid intermediate II).</text>
</comment>
<evidence type="ECO:0000256" key="2">
    <source>
        <dbReference type="ARBA" id="ARBA00022618"/>
    </source>
</evidence>
<reference evidence="13 14" key="1">
    <citation type="journal article" date="2016" name="Nat. Commun.">
        <title>Thousands of microbial genomes shed light on interconnected biogeochemical processes in an aquifer system.</title>
        <authorList>
            <person name="Anantharaman K."/>
            <person name="Brown C.T."/>
            <person name="Hug L.A."/>
            <person name="Sharon I."/>
            <person name="Castelle C.J."/>
            <person name="Probst A.J."/>
            <person name="Thomas B.C."/>
            <person name="Singh A."/>
            <person name="Wilkins M.J."/>
            <person name="Karaoz U."/>
            <person name="Brodie E.L."/>
            <person name="Williams K.H."/>
            <person name="Hubbard S.S."/>
            <person name="Banfield J.F."/>
        </authorList>
    </citation>
    <scope>NUCLEOTIDE SEQUENCE [LARGE SCALE GENOMIC DNA]</scope>
</reference>
<dbReference type="AlphaFoldDB" id="A0A1G2GWT1"/>
<dbReference type="InterPro" id="IPR007235">
    <property type="entry name" value="Glyco_trans_28_C"/>
</dbReference>
<dbReference type="Gene3D" id="3.40.50.2000">
    <property type="entry name" value="Glycogen Phosphorylase B"/>
    <property type="match status" value="2"/>
</dbReference>
<comment type="subcellular location">
    <subcellularLocation>
        <location evidence="10">Cell membrane</location>
        <topology evidence="10">Peripheral membrane protein</topology>
        <orientation evidence="10">Cytoplasmic side</orientation>
    </subcellularLocation>
</comment>
<evidence type="ECO:0000256" key="8">
    <source>
        <dbReference type="ARBA" id="ARBA00023306"/>
    </source>
</evidence>
<dbReference type="UniPathway" id="UPA00219"/>
<dbReference type="Pfam" id="PF03033">
    <property type="entry name" value="Glyco_transf_28"/>
    <property type="match status" value="1"/>
</dbReference>
<evidence type="ECO:0000313" key="14">
    <source>
        <dbReference type="Proteomes" id="UP000179106"/>
    </source>
</evidence>
<dbReference type="GO" id="GO:0051301">
    <property type="term" value="P:cell division"/>
    <property type="evidence" value="ECO:0007669"/>
    <property type="project" value="UniProtKB-KW"/>
</dbReference>
<keyword evidence="2 10" id="KW-0132">Cell division</keyword>
<dbReference type="GO" id="GO:0050511">
    <property type="term" value="F:undecaprenyldiphospho-muramoylpentapeptide beta-N-acetylglucosaminyltransferase activity"/>
    <property type="evidence" value="ECO:0007669"/>
    <property type="project" value="UniProtKB-UniRule"/>
</dbReference>
<evidence type="ECO:0000256" key="6">
    <source>
        <dbReference type="ARBA" id="ARBA00022984"/>
    </source>
</evidence>
<comment type="pathway">
    <text evidence="10">Cell wall biogenesis; peptidoglycan biosynthesis.</text>
</comment>
<dbReference type="Pfam" id="PF04101">
    <property type="entry name" value="Glyco_tran_28_C"/>
    <property type="match status" value="1"/>
</dbReference>
<dbReference type="CDD" id="cd03785">
    <property type="entry name" value="GT28_MurG"/>
    <property type="match status" value="1"/>
</dbReference>
<comment type="catalytic activity">
    <reaction evidence="10">
        <text>di-trans,octa-cis-undecaprenyl diphospho-N-acetyl-alpha-D-muramoyl-L-alanyl-D-glutamyl-meso-2,6-diaminopimeloyl-D-alanyl-D-alanine + UDP-N-acetyl-alpha-D-glucosamine = di-trans,octa-cis-undecaprenyl diphospho-[N-acetyl-alpha-D-glucosaminyl-(1-&gt;4)]-N-acetyl-alpha-D-muramoyl-L-alanyl-D-glutamyl-meso-2,6-diaminopimeloyl-D-alanyl-D-alanine + UDP + H(+)</text>
        <dbReference type="Rhea" id="RHEA:31227"/>
        <dbReference type="ChEBI" id="CHEBI:15378"/>
        <dbReference type="ChEBI" id="CHEBI:57705"/>
        <dbReference type="ChEBI" id="CHEBI:58223"/>
        <dbReference type="ChEBI" id="CHEBI:61387"/>
        <dbReference type="ChEBI" id="CHEBI:61388"/>
        <dbReference type="EC" id="2.4.1.227"/>
    </reaction>
</comment>
<dbReference type="GO" id="GO:0051991">
    <property type="term" value="F:UDP-N-acetyl-D-glucosamine:N-acetylmuramoyl-L-alanyl-D-glutamyl-meso-2,6-diaminopimelyl-D-alanyl-D-alanine-diphosphoundecaprenol 4-beta-N-acetylglucosaminlytransferase activity"/>
    <property type="evidence" value="ECO:0007669"/>
    <property type="project" value="RHEA"/>
</dbReference>
<feature type="binding site" evidence="10">
    <location>
        <position position="178"/>
    </location>
    <ligand>
        <name>UDP-N-acetyl-alpha-D-glucosamine</name>
        <dbReference type="ChEBI" id="CHEBI:57705"/>
    </ligand>
</feature>
<feature type="binding site" evidence="10">
    <location>
        <position position="318"/>
    </location>
    <ligand>
        <name>UDP-N-acetyl-alpha-D-glucosamine</name>
        <dbReference type="ChEBI" id="CHEBI:57705"/>
    </ligand>
</feature>
<keyword evidence="9 10" id="KW-0961">Cell wall biogenesis/degradation</keyword>
<proteinExistence type="inferred from homology"/>
<feature type="binding site" evidence="10">
    <location>
        <position position="210"/>
    </location>
    <ligand>
        <name>UDP-N-acetyl-alpha-D-glucosamine</name>
        <dbReference type="ChEBI" id="CHEBI:57705"/>
    </ligand>
</feature>
<comment type="caution">
    <text evidence="13">The sequence shown here is derived from an EMBL/GenBank/DDBJ whole genome shotgun (WGS) entry which is preliminary data.</text>
</comment>
<accession>A0A1G2GWT1</accession>
<evidence type="ECO:0000256" key="4">
    <source>
        <dbReference type="ARBA" id="ARBA00022679"/>
    </source>
</evidence>
<keyword evidence="6 10" id="KW-0573">Peptidoglycan synthesis</keyword>
<evidence type="ECO:0000256" key="3">
    <source>
        <dbReference type="ARBA" id="ARBA00022676"/>
    </source>
</evidence>
<organism evidence="13 14">
    <name type="scientific">Candidatus Ryanbacteria bacterium RIFCSPLOWO2_01_FULL_48_26</name>
    <dbReference type="NCBI Taxonomy" id="1802126"/>
    <lineage>
        <taxon>Bacteria</taxon>
        <taxon>Candidatus Ryaniibacteriota</taxon>
    </lineage>
</organism>
<dbReference type="InterPro" id="IPR004276">
    <property type="entry name" value="GlycoTrans_28_N"/>
</dbReference>
<dbReference type="GO" id="GO:0009252">
    <property type="term" value="P:peptidoglycan biosynthetic process"/>
    <property type="evidence" value="ECO:0007669"/>
    <property type="project" value="UniProtKB-UniRule"/>
</dbReference>
<dbReference type="GO" id="GO:0071555">
    <property type="term" value="P:cell wall organization"/>
    <property type="evidence" value="ECO:0007669"/>
    <property type="project" value="UniProtKB-KW"/>
</dbReference>
<evidence type="ECO:0000256" key="7">
    <source>
        <dbReference type="ARBA" id="ARBA00023136"/>
    </source>
</evidence>
<gene>
    <name evidence="10" type="primary">murG</name>
    <name evidence="13" type="ORF">A3B25_03555</name>
</gene>
<keyword evidence="1 10" id="KW-1003">Cell membrane</keyword>
<feature type="domain" description="Glycosyltransferase family 28 N-terminal" evidence="11">
    <location>
        <begin position="13"/>
        <end position="156"/>
    </location>
</feature>
<comment type="caution">
    <text evidence="10">Lacks conserved residue(s) required for the propagation of feature annotation.</text>
</comment>
<dbReference type="EC" id="2.4.1.227" evidence="10"/>
<dbReference type="PANTHER" id="PTHR21015:SF22">
    <property type="entry name" value="GLYCOSYLTRANSFERASE"/>
    <property type="match status" value="1"/>
</dbReference>
<dbReference type="EMBL" id="MHNW01000004">
    <property type="protein sequence ID" value="OGZ54665.1"/>
    <property type="molecule type" value="Genomic_DNA"/>
</dbReference>
<sequence length="386" mass="42037">MAEGKYAYQHIKVLLTGGGSGGHVYPLLAVAERLRSIAAAEKIDLDLSYLGPKDEWVASLAAMHVQLGTIISGKLRRYFSLENIIDMPKFLIGLFEALFKIYFMMPDVIFSKGGTGALSVVLAGWFYKIPIIIHESDAVPGLTNSISSRFASRIAISFPKALEYFDPKKAAIVGTPVRDAVTKDIPDGATAKEQLGFDPAKPLTLILGGSQGAQRINEFIITNLSEFLRETQILHQTGSGNYEKIEYLSRAIVGRYQSGGTTKKAYIPVPYLKEDMKFALAAADLVIARSGSGTISEISALGKPSILIPLTESANDHQRVNAYEYSRTGASVVIEENNLLPAIFVSQIKSILQNREIAARMSAAAKNLWKPDAAEVIAREILRMNG</sequence>
<evidence type="ECO:0000256" key="10">
    <source>
        <dbReference type="HAMAP-Rule" id="MF_00033"/>
    </source>
</evidence>
<dbReference type="STRING" id="1802126.A3B25_03555"/>